<gene>
    <name evidence="9" type="ORF">J2851_005842</name>
</gene>
<name>A0ABS4STY0_9PROT</name>
<keyword evidence="4" id="KW-0249">Electron transport</keyword>
<reference evidence="9 10" key="1">
    <citation type="submission" date="2021-03" db="EMBL/GenBank/DDBJ databases">
        <title>Genomic Encyclopedia of Type Strains, Phase III (KMG-III): the genomes of soil and plant-associated and newly described type strains.</title>
        <authorList>
            <person name="Whitman W."/>
        </authorList>
    </citation>
    <scope>NUCLEOTIDE SEQUENCE [LARGE SCALE GENOMIC DNA]</scope>
    <source>
        <strain evidence="9 10">IMMIB AFH-6</strain>
    </source>
</reference>
<evidence type="ECO:0000313" key="9">
    <source>
        <dbReference type="EMBL" id="MBP2296027.1"/>
    </source>
</evidence>
<keyword evidence="10" id="KW-1185">Reference proteome</keyword>
<evidence type="ECO:0000256" key="3">
    <source>
        <dbReference type="ARBA" id="ARBA00022723"/>
    </source>
</evidence>
<keyword evidence="1" id="KW-0813">Transport</keyword>
<evidence type="ECO:0000256" key="2">
    <source>
        <dbReference type="ARBA" id="ARBA00022617"/>
    </source>
</evidence>
<feature type="chain" id="PRO_5046464651" evidence="7">
    <location>
        <begin position="26"/>
        <end position="111"/>
    </location>
</feature>
<protein>
    <submittedName>
        <fullName evidence="9">Cytochrome c553</fullName>
    </submittedName>
</protein>
<dbReference type="InterPro" id="IPR036909">
    <property type="entry name" value="Cyt_c-like_dom_sf"/>
</dbReference>
<evidence type="ECO:0000256" key="1">
    <source>
        <dbReference type="ARBA" id="ARBA00022448"/>
    </source>
</evidence>
<accession>A0ABS4STY0</accession>
<evidence type="ECO:0000256" key="6">
    <source>
        <dbReference type="PROSITE-ProRule" id="PRU00433"/>
    </source>
</evidence>
<dbReference type="InterPro" id="IPR009056">
    <property type="entry name" value="Cyt_c-like_dom"/>
</dbReference>
<dbReference type="Gene3D" id="1.10.760.10">
    <property type="entry name" value="Cytochrome c-like domain"/>
    <property type="match status" value="1"/>
</dbReference>
<keyword evidence="3 6" id="KW-0479">Metal-binding</keyword>
<comment type="caution">
    <text evidence="9">The sequence shown here is derived from an EMBL/GenBank/DDBJ whole genome shotgun (WGS) entry which is preliminary data.</text>
</comment>
<evidence type="ECO:0000256" key="5">
    <source>
        <dbReference type="ARBA" id="ARBA00023004"/>
    </source>
</evidence>
<keyword evidence="7" id="KW-0732">Signal</keyword>
<dbReference type="RefSeq" id="WP_209770725.1">
    <property type="nucleotide sequence ID" value="NZ_JAGINP010000026.1"/>
</dbReference>
<evidence type="ECO:0000259" key="8">
    <source>
        <dbReference type="PROSITE" id="PS51007"/>
    </source>
</evidence>
<dbReference type="SUPFAM" id="SSF46626">
    <property type="entry name" value="Cytochrome c"/>
    <property type="match status" value="1"/>
</dbReference>
<proteinExistence type="predicted"/>
<dbReference type="PANTHER" id="PTHR33751">
    <property type="entry name" value="CBB3-TYPE CYTOCHROME C OXIDASE SUBUNIT FIXP"/>
    <property type="match status" value="1"/>
</dbReference>
<evidence type="ECO:0000256" key="7">
    <source>
        <dbReference type="SAM" id="SignalP"/>
    </source>
</evidence>
<keyword evidence="5 6" id="KW-0408">Iron</keyword>
<dbReference type="Proteomes" id="UP000781958">
    <property type="component" value="Unassembled WGS sequence"/>
</dbReference>
<sequence length="111" mass="11430">MRSASALRGAFCLALALLGTAPANAAGDRAAGSAKATQCQTCHGRQGMATMPGVPNLAGQSDVYLAAQLRAFREGVRNNEQMSIVAKSLSDADIENLAAYFSQIKVTVGAD</sequence>
<dbReference type="Pfam" id="PF00034">
    <property type="entry name" value="Cytochrom_C"/>
    <property type="match status" value="1"/>
</dbReference>
<dbReference type="EMBL" id="JAGINP010000026">
    <property type="protein sequence ID" value="MBP2296027.1"/>
    <property type="molecule type" value="Genomic_DNA"/>
</dbReference>
<organism evidence="9 10">
    <name type="scientific">Azospirillum rugosum</name>
    <dbReference type="NCBI Taxonomy" id="416170"/>
    <lineage>
        <taxon>Bacteria</taxon>
        <taxon>Pseudomonadati</taxon>
        <taxon>Pseudomonadota</taxon>
        <taxon>Alphaproteobacteria</taxon>
        <taxon>Rhodospirillales</taxon>
        <taxon>Azospirillaceae</taxon>
        <taxon>Azospirillum</taxon>
    </lineage>
</organism>
<evidence type="ECO:0000256" key="4">
    <source>
        <dbReference type="ARBA" id="ARBA00022982"/>
    </source>
</evidence>
<feature type="signal peptide" evidence="7">
    <location>
        <begin position="1"/>
        <end position="25"/>
    </location>
</feature>
<dbReference type="PROSITE" id="PS51007">
    <property type="entry name" value="CYTC"/>
    <property type="match status" value="1"/>
</dbReference>
<feature type="domain" description="Cytochrome c" evidence="8">
    <location>
        <begin position="27"/>
        <end position="105"/>
    </location>
</feature>
<evidence type="ECO:0000313" key="10">
    <source>
        <dbReference type="Proteomes" id="UP000781958"/>
    </source>
</evidence>
<dbReference type="PANTHER" id="PTHR33751:SF9">
    <property type="entry name" value="CYTOCHROME C4"/>
    <property type="match status" value="1"/>
</dbReference>
<dbReference type="InterPro" id="IPR050597">
    <property type="entry name" value="Cytochrome_c_Oxidase_Subunit"/>
</dbReference>
<keyword evidence="2 6" id="KW-0349">Heme</keyword>